<protein>
    <recommendedName>
        <fullName evidence="7">XK-related protein</fullName>
    </recommendedName>
</protein>
<feature type="transmembrane region" description="Helical" evidence="7">
    <location>
        <begin position="299"/>
        <end position="322"/>
    </location>
</feature>
<dbReference type="OMA" id="HRGMHVY"/>
<dbReference type="GeneTree" id="ENSGT01140000282565"/>
<dbReference type="GO" id="GO:1902742">
    <property type="term" value="P:apoptotic process involved in development"/>
    <property type="evidence" value="ECO:0007669"/>
    <property type="project" value="TreeGrafter"/>
</dbReference>
<organism evidence="8 9">
    <name type="scientific">Kryptolebias marmoratus</name>
    <name type="common">Mangrove killifish</name>
    <name type="synonym">Rivulus marmoratus</name>
    <dbReference type="NCBI Taxonomy" id="37003"/>
    <lineage>
        <taxon>Eukaryota</taxon>
        <taxon>Metazoa</taxon>
        <taxon>Chordata</taxon>
        <taxon>Craniata</taxon>
        <taxon>Vertebrata</taxon>
        <taxon>Euteleostomi</taxon>
        <taxon>Actinopterygii</taxon>
        <taxon>Neopterygii</taxon>
        <taxon>Teleostei</taxon>
        <taxon>Neoteleostei</taxon>
        <taxon>Acanthomorphata</taxon>
        <taxon>Ovalentaria</taxon>
        <taxon>Atherinomorphae</taxon>
        <taxon>Cyprinodontiformes</taxon>
        <taxon>Rivulidae</taxon>
        <taxon>Kryptolebias</taxon>
    </lineage>
</organism>
<keyword evidence="5 7" id="KW-1133">Transmembrane helix</keyword>
<name>A0A3Q3A3F8_KRYMA</name>
<dbReference type="InterPro" id="IPR050895">
    <property type="entry name" value="XK-related_scramblase"/>
</dbReference>
<dbReference type="PANTHER" id="PTHR16024:SF19">
    <property type="entry name" value="XK-RELATED PROTEIN"/>
    <property type="match status" value="1"/>
</dbReference>
<feature type="transmembrane region" description="Helical" evidence="7">
    <location>
        <begin position="41"/>
        <end position="65"/>
    </location>
</feature>
<dbReference type="Ensembl" id="ENSKMAT00000011004.1">
    <property type="protein sequence ID" value="ENSKMAP00000010836.1"/>
    <property type="gene ID" value="ENSKMAG00000008128.1"/>
</dbReference>
<comment type="subcellular location">
    <subcellularLocation>
        <location evidence="1">Cell membrane</location>
        <topology evidence="1">Multi-pass membrane protein</topology>
    </subcellularLocation>
    <subcellularLocation>
        <location evidence="7">Membrane</location>
        <topology evidence="7">Multi-pass membrane protein</topology>
    </subcellularLocation>
</comment>
<feature type="transmembrane region" description="Helical" evidence="7">
    <location>
        <begin position="170"/>
        <end position="191"/>
    </location>
</feature>
<keyword evidence="6 7" id="KW-0472">Membrane</keyword>
<dbReference type="GO" id="GO:0070782">
    <property type="term" value="P:phosphatidylserine exposure on apoptotic cell surface"/>
    <property type="evidence" value="ECO:0007669"/>
    <property type="project" value="TreeGrafter"/>
</dbReference>
<evidence type="ECO:0000256" key="5">
    <source>
        <dbReference type="ARBA" id="ARBA00022989"/>
    </source>
</evidence>
<feature type="transmembrane region" description="Helical" evidence="7">
    <location>
        <begin position="197"/>
        <end position="217"/>
    </location>
</feature>
<dbReference type="Pfam" id="PF09815">
    <property type="entry name" value="XK-related"/>
    <property type="match status" value="1"/>
</dbReference>
<dbReference type="GO" id="GO:0005886">
    <property type="term" value="C:plasma membrane"/>
    <property type="evidence" value="ECO:0007669"/>
    <property type="project" value="UniProtKB-SubCell"/>
</dbReference>
<feature type="transmembrane region" description="Helical" evidence="7">
    <location>
        <begin position="12"/>
        <end position="35"/>
    </location>
</feature>
<keyword evidence="3" id="KW-1003">Cell membrane</keyword>
<evidence type="ECO:0000256" key="2">
    <source>
        <dbReference type="ARBA" id="ARBA00008789"/>
    </source>
</evidence>
<dbReference type="AlphaFoldDB" id="A0A3Q3A3F8"/>
<keyword evidence="9" id="KW-1185">Reference proteome</keyword>
<reference evidence="8" key="1">
    <citation type="submission" date="2025-08" db="UniProtKB">
        <authorList>
            <consortium name="Ensembl"/>
        </authorList>
    </citation>
    <scope>IDENTIFICATION</scope>
</reference>
<evidence type="ECO:0000313" key="8">
    <source>
        <dbReference type="Ensembl" id="ENSKMAP00000010836.1"/>
    </source>
</evidence>
<keyword evidence="4 7" id="KW-0812">Transmembrane</keyword>
<comment type="similarity">
    <text evidence="2 7">Belongs to the XK family.</text>
</comment>
<evidence type="ECO:0000256" key="6">
    <source>
        <dbReference type="ARBA" id="ARBA00023136"/>
    </source>
</evidence>
<proteinExistence type="inferred from homology"/>
<evidence type="ECO:0000256" key="4">
    <source>
        <dbReference type="ARBA" id="ARBA00022692"/>
    </source>
</evidence>
<reference evidence="8" key="2">
    <citation type="submission" date="2025-09" db="UniProtKB">
        <authorList>
            <consortium name="Ensembl"/>
        </authorList>
    </citation>
    <scope>IDENTIFICATION</scope>
</reference>
<dbReference type="GO" id="GO:0043652">
    <property type="term" value="P:engulfment of apoptotic cell"/>
    <property type="evidence" value="ECO:0007669"/>
    <property type="project" value="TreeGrafter"/>
</dbReference>
<feature type="transmembrane region" description="Helical" evidence="7">
    <location>
        <begin position="260"/>
        <end position="279"/>
    </location>
</feature>
<accession>A0A3Q3A3F8</accession>
<feature type="transmembrane region" description="Helical" evidence="7">
    <location>
        <begin position="135"/>
        <end position="158"/>
    </location>
</feature>
<dbReference type="InterPro" id="IPR018629">
    <property type="entry name" value="XK-rel"/>
</dbReference>
<evidence type="ECO:0000256" key="3">
    <source>
        <dbReference type="ARBA" id="ARBA00022475"/>
    </source>
</evidence>
<sequence>MAPFKSSFKSLLSSLDLPLFLLDIGLDICVAVGFYREASYVRLGVLLLLLIGSSVLAQLFSWFWYKYEKFEMHTGVEKRLKRHMRKLHVFQLGLCVRSAPSLRLSSSHTKDYMFQKFNLAMLRIIEAFSESAPQIVLMLTIIFSVLAVTHCIFTPYVSHMRSVQPGRKQNIVLSVIFFICILFLVVPRLVALSLFASVLPCFIVTHFFCSWLVLLFFARSSKVDIMDCRCGEWLYRATVGLIWYFDWFSVVEGKTRNKKLLYHSYILADISILCGVWAWKMSTDPPPPPFHEISQHHAIITAASVVGVYFLGLLFKIIYYTFFHPNVSASKGNTNDVTVRCNKRMRMLTHCETL</sequence>
<evidence type="ECO:0000313" key="9">
    <source>
        <dbReference type="Proteomes" id="UP000264800"/>
    </source>
</evidence>
<dbReference type="Proteomes" id="UP000264800">
    <property type="component" value="Unplaced"/>
</dbReference>
<evidence type="ECO:0000256" key="7">
    <source>
        <dbReference type="RuleBase" id="RU910716"/>
    </source>
</evidence>
<evidence type="ECO:0000256" key="1">
    <source>
        <dbReference type="ARBA" id="ARBA00004651"/>
    </source>
</evidence>
<dbReference type="PANTHER" id="PTHR16024">
    <property type="entry name" value="XK-RELATED PROTEIN"/>
    <property type="match status" value="1"/>
</dbReference>